<dbReference type="EMBL" id="FUXB01000002">
    <property type="protein sequence ID" value="SJZ48703.1"/>
    <property type="molecule type" value="Genomic_DNA"/>
</dbReference>
<gene>
    <name evidence="3" type="ORF">SAMN02745782_00440</name>
</gene>
<keyword evidence="3" id="KW-0449">Lipoprotein</keyword>
<dbReference type="GeneID" id="70583343"/>
<comment type="similarity">
    <text evidence="1">Belongs to the outer membrane factor (OMF) (TC 1.B.17) family.</text>
</comment>
<dbReference type="STRING" id="1123491.SAMN02745782_00440"/>
<dbReference type="SUPFAM" id="SSF56954">
    <property type="entry name" value="Outer membrane efflux proteins (OEP)"/>
    <property type="match status" value="1"/>
</dbReference>
<dbReference type="PANTHER" id="PTHR30203">
    <property type="entry name" value="OUTER MEMBRANE CATION EFFLUX PROTEIN"/>
    <property type="match status" value="1"/>
</dbReference>
<organism evidence="3 4">
    <name type="scientific">Vibrio cincinnatiensis DSM 19608</name>
    <dbReference type="NCBI Taxonomy" id="1123491"/>
    <lineage>
        <taxon>Bacteria</taxon>
        <taxon>Pseudomonadati</taxon>
        <taxon>Pseudomonadota</taxon>
        <taxon>Gammaproteobacteria</taxon>
        <taxon>Vibrionales</taxon>
        <taxon>Vibrionaceae</taxon>
        <taxon>Vibrio</taxon>
    </lineage>
</organism>
<name>A0A1T4L230_VIBCI</name>
<feature type="coiled-coil region" evidence="2">
    <location>
        <begin position="219"/>
        <end position="246"/>
    </location>
</feature>
<sequence>MMSSHWLRLSAVSLLITGLIGCATHSQQTYQARVSESLEQLTAWSVIDTEPAIDMVSITELIDIPELKQWIDRALEHNPSLQQTALALKIAYAQKQQIAADQLPSAELTLSGEKEEHSHSQYNTELSVSWELDIWQKIADGKAAASANLRSRAADYQATKDTLAASIMRQWLMINLYQQQVHIETQRLELLQRNEKVVTERYRQGLGGLEDRDSALTNMESTRATLAEYQETLASARRDLTTLLGQLGSQDPLIIPAQFPTVLLSLAHLPEQDLARRPDLIAAYANIEAQQYTTQVAYKAMLPSLSFSAALSDSDHHLSDSLLTSPLWSILGQLTAPLFQGGKLKAEAEMEALTTEQVFWAYQETLLTAVNEVESALGQEQALERQQQHLRLALDSAQRSSANYLDKYRKGLVDILELLTIQQQTYDIEIKLAQVTYNRLSNRIDLGLALGLGVKNEDQ</sequence>
<reference evidence="4" key="1">
    <citation type="submission" date="2017-02" db="EMBL/GenBank/DDBJ databases">
        <authorList>
            <person name="Varghese N."/>
            <person name="Submissions S."/>
        </authorList>
    </citation>
    <scope>NUCLEOTIDE SEQUENCE [LARGE SCALE GENOMIC DNA]</scope>
    <source>
        <strain evidence="4">DSM 19608</strain>
    </source>
</reference>
<accession>A0A1T4L230</accession>
<evidence type="ECO:0000313" key="3">
    <source>
        <dbReference type="EMBL" id="SJZ48703.1"/>
    </source>
</evidence>
<keyword evidence="2" id="KW-0175">Coiled coil</keyword>
<dbReference type="Pfam" id="PF02321">
    <property type="entry name" value="OEP"/>
    <property type="match status" value="2"/>
</dbReference>
<dbReference type="GO" id="GO:0015562">
    <property type="term" value="F:efflux transmembrane transporter activity"/>
    <property type="evidence" value="ECO:0007669"/>
    <property type="project" value="InterPro"/>
</dbReference>
<evidence type="ECO:0000313" key="4">
    <source>
        <dbReference type="Proteomes" id="UP000190834"/>
    </source>
</evidence>
<dbReference type="OrthoDB" id="9770517at2"/>
<proteinExistence type="inferred from homology"/>
<keyword evidence="4" id="KW-1185">Reference proteome</keyword>
<dbReference type="Proteomes" id="UP000190834">
    <property type="component" value="Unassembled WGS sequence"/>
</dbReference>
<dbReference type="AlphaFoldDB" id="A0A1T4L230"/>
<dbReference type="PANTHER" id="PTHR30203:SF24">
    <property type="entry name" value="BLR4935 PROTEIN"/>
    <property type="match status" value="1"/>
</dbReference>
<dbReference type="InterPro" id="IPR010131">
    <property type="entry name" value="MdtP/NodT-like"/>
</dbReference>
<dbReference type="Gene3D" id="1.20.1600.10">
    <property type="entry name" value="Outer membrane efflux proteins (OEP)"/>
    <property type="match status" value="1"/>
</dbReference>
<dbReference type="InterPro" id="IPR003423">
    <property type="entry name" value="OMP_efflux"/>
</dbReference>
<evidence type="ECO:0000256" key="1">
    <source>
        <dbReference type="ARBA" id="ARBA00007613"/>
    </source>
</evidence>
<protein>
    <submittedName>
        <fullName evidence="3">Efflux transporter, outer membrane factor (OMF) lipoprotein, NodT family</fullName>
    </submittedName>
</protein>
<dbReference type="Gene3D" id="2.20.200.10">
    <property type="entry name" value="Outer membrane efflux proteins (OEP)"/>
    <property type="match status" value="1"/>
</dbReference>
<evidence type="ECO:0000256" key="2">
    <source>
        <dbReference type="SAM" id="Coils"/>
    </source>
</evidence>
<dbReference type="RefSeq" id="WP_078924850.1">
    <property type="nucleotide sequence ID" value="NZ_FUXB01000002.1"/>
</dbReference>